<accession>A0AA40DFC5</accession>
<dbReference type="EMBL" id="JAUKTV010000029">
    <property type="protein sequence ID" value="KAK0701389.1"/>
    <property type="molecule type" value="Genomic_DNA"/>
</dbReference>
<comment type="caution">
    <text evidence="1">The sequence shown here is derived from an EMBL/GenBank/DDBJ whole genome shotgun (WGS) entry which is preliminary data.</text>
</comment>
<sequence>MSRRSSSDSNPSLFQLDRPVWRDFDVGPVYWCEHLGNPRANRHDVNRAFEFIPAFVVETQMYNIPDHANQAGSRQYREPTVPGWHFFQNASRGLYPHEYHNMPRLPGVFDVIYHPPRQSREPECRDPSLLALPAGDFVMAVLMPQDLLPLHTLAQVRQDWRHWWY</sequence>
<evidence type="ECO:0000313" key="2">
    <source>
        <dbReference type="Proteomes" id="UP001172159"/>
    </source>
</evidence>
<proteinExistence type="predicted"/>
<organism evidence="1 2">
    <name type="scientific">Apiosordaria backusii</name>
    <dbReference type="NCBI Taxonomy" id="314023"/>
    <lineage>
        <taxon>Eukaryota</taxon>
        <taxon>Fungi</taxon>
        <taxon>Dikarya</taxon>
        <taxon>Ascomycota</taxon>
        <taxon>Pezizomycotina</taxon>
        <taxon>Sordariomycetes</taxon>
        <taxon>Sordariomycetidae</taxon>
        <taxon>Sordariales</taxon>
        <taxon>Lasiosphaeriaceae</taxon>
        <taxon>Apiosordaria</taxon>
    </lineage>
</organism>
<protein>
    <submittedName>
        <fullName evidence="1">Uncharacterized protein</fullName>
    </submittedName>
</protein>
<reference evidence="1" key="1">
    <citation type="submission" date="2023-06" db="EMBL/GenBank/DDBJ databases">
        <title>Genome-scale phylogeny and comparative genomics of the fungal order Sordariales.</title>
        <authorList>
            <consortium name="Lawrence Berkeley National Laboratory"/>
            <person name="Hensen N."/>
            <person name="Bonometti L."/>
            <person name="Westerberg I."/>
            <person name="Brannstrom I.O."/>
            <person name="Guillou S."/>
            <person name="Cros-Aarteil S."/>
            <person name="Calhoun S."/>
            <person name="Haridas S."/>
            <person name="Kuo A."/>
            <person name="Mondo S."/>
            <person name="Pangilinan J."/>
            <person name="Riley R."/>
            <person name="Labutti K."/>
            <person name="Andreopoulos B."/>
            <person name="Lipzen A."/>
            <person name="Chen C."/>
            <person name="Yanf M."/>
            <person name="Daum C."/>
            <person name="Ng V."/>
            <person name="Clum A."/>
            <person name="Steindorff A."/>
            <person name="Ohm R."/>
            <person name="Martin F."/>
            <person name="Silar P."/>
            <person name="Natvig D."/>
            <person name="Lalanne C."/>
            <person name="Gautier V."/>
            <person name="Ament-Velasquez S.L."/>
            <person name="Kruys A."/>
            <person name="Hutchinson M.I."/>
            <person name="Powell A.J."/>
            <person name="Barry K."/>
            <person name="Miller A.N."/>
            <person name="Grigoriev I.V."/>
            <person name="Debuchy R."/>
            <person name="Gladieux P."/>
            <person name="Thoren M.H."/>
            <person name="Johannesson H."/>
        </authorList>
    </citation>
    <scope>NUCLEOTIDE SEQUENCE</scope>
    <source>
        <strain evidence="1">CBS 540.89</strain>
    </source>
</reference>
<dbReference type="Proteomes" id="UP001172159">
    <property type="component" value="Unassembled WGS sequence"/>
</dbReference>
<gene>
    <name evidence="1" type="ORF">B0T21DRAFT_353770</name>
</gene>
<evidence type="ECO:0000313" key="1">
    <source>
        <dbReference type="EMBL" id="KAK0701389.1"/>
    </source>
</evidence>
<keyword evidence="2" id="KW-1185">Reference proteome</keyword>
<dbReference type="AlphaFoldDB" id="A0AA40DFC5"/>
<name>A0AA40DFC5_9PEZI</name>